<dbReference type="SUPFAM" id="SSF53187">
    <property type="entry name" value="Zn-dependent exopeptidases"/>
    <property type="match status" value="1"/>
</dbReference>
<keyword evidence="6" id="KW-0479">Metal-binding</keyword>
<dbReference type="PANTHER" id="PTHR43808">
    <property type="entry name" value="ACETYLORNITHINE DEACETYLASE"/>
    <property type="match status" value="1"/>
</dbReference>
<evidence type="ECO:0000313" key="11">
    <source>
        <dbReference type="EMBL" id="MBL7526873.1"/>
    </source>
</evidence>
<dbReference type="Gene3D" id="3.40.630.10">
    <property type="entry name" value="Zn peptidases"/>
    <property type="match status" value="1"/>
</dbReference>
<evidence type="ECO:0000256" key="5">
    <source>
        <dbReference type="ARBA" id="ARBA00022605"/>
    </source>
</evidence>
<reference evidence="11 12" key="1">
    <citation type="submission" date="2020-12" db="EMBL/GenBank/DDBJ databases">
        <title>WGS of Legionella: environmental sample.</title>
        <authorList>
            <person name="Cristino S."/>
            <person name="Girolamini L."/>
            <person name="Salaris S."/>
            <person name="Pascale M.R."/>
            <person name="Mazzotta M."/>
            <person name="Orsini M."/>
            <person name="Grottola A."/>
        </authorList>
    </citation>
    <scope>NUCLEOTIDE SEQUENCE [LARGE SCALE GENOMIC DNA]</scope>
    <source>
        <strain evidence="11 12">30cs62</strain>
    </source>
</reference>
<comment type="caution">
    <text evidence="11">The sequence shown here is derived from an EMBL/GenBank/DDBJ whole genome shotgun (WGS) entry which is preliminary data.</text>
</comment>
<evidence type="ECO:0000256" key="6">
    <source>
        <dbReference type="ARBA" id="ARBA00022723"/>
    </source>
</evidence>
<dbReference type="EC" id="3.5.1.16" evidence="11"/>
<keyword evidence="7 11" id="KW-0378">Hydrolase</keyword>
<dbReference type="EMBL" id="JADWVN010000018">
    <property type="protein sequence ID" value="MBL7526873.1"/>
    <property type="molecule type" value="Genomic_DNA"/>
</dbReference>
<evidence type="ECO:0000259" key="10">
    <source>
        <dbReference type="Pfam" id="PF07687"/>
    </source>
</evidence>
<dbReference type="PANTHER" id="PTHR43808:SF31">
    <property type="entry name" value="N-ACETYL-L-CITRULLINE DEACETYLASE"/>
    <property type="match status" value="1"/>
</dbReference>
<keyword evidence="4" id="KW-0055">Arginine biosynthesis</keyword>
<gene>
    <name evidence="11" type="primary">argE</name>
    <name evidence="11" type="ORF">I5282_09855</name>
</gene>
<keyword evidence="12" id="KW-1185">Reference proteome</keyword>
<dbReference type="CDD" id="cd03894">
    <property type="entry name" value="M20_ArgE"/>
    <property type="match status" value="1"/>
</dbReference>
<evidence type="ECO:0000256" key="4">
    <source>
        <dbReference type="ARBA" id="ARBA00022571"/>
    </source>
</evidence>
<accession>A0ABS1WBZ8</accession>
<evidence type="ECO:0000313" key="12">
    <source>
        <dbReference type="Proteomes" id="UP000809910"/>
    </source>
</evidence>
<dbReference type="InterPro" id="IPR010169">
    <property type="entry name" value="AcOrn-deacetyl"/>
</dbReference>
<feature type="domain" description="Peptidase M20 dimerisation" evidence="10">
    <location>
        <begin position="172"/>
        <end position="283"/>
    </location>
</feature>
<evidence type="ECO:0000256" key="8">
    <source>
        <dbReference type="ARBA" id="ARBA00022833"/>
    </source>
</evidence>
<evidence type="ECO:0000256" key="1">
    <source>
        <dbReference type="ARBA" id="ARBA00001947"/>
    </source>
</evidence>
<sequence>MTHLDWLAQLIAFDTTSRNSNLSLIEFLANAFSDYKINPVLIHDSKEPKANLLATLPGKNGRMNGGIVLSGHTDVVPVDGQNWDSNPFQATIKENRVYGRGACDMKGFIAVVMALIPKLMNMNLSFPVHFAFSYDEEIGCLGAPHLIDKILELNYKPDACIVGEPTSMQPVIGHKGKQSYRCQIHGVAAHSSLTDQGSNAIEHAATMISYLRGIATEYKNKGFQDPSYDVPYTTLTTNLIKGGNSYNTIPSLCDFIFEFRNLAVDNPDELHQKIVSFVDEQLRPVMKQEQQAADVNLETIAKAPGLDTNPSERIVQAAQIICQSDKVLKVAYATEAGLFQQAQIPTIVCGPGSIEQAHRANEYVDMGQLETCEQFIVDLLHSPFLQDTQSDYP</sequence>
<name>A0ABS1WBZ8_9GAMM</name>
<protein>
    <submittedName>
        <fullName evidence="11">Acetylornithine deacetylase</fullName>
        <ecNumber evidence="11">3.5.1.16</ecNumber>
    </submittedName>
</protein>
<dbReference type="Proteomes" id="UP000809910">
    <property type="component" value="Unassembled WGS sequence"/>
</dbReference>
<dbReference type="InterPro" id="IPR036264">
    <property type="entry name" value="Bact_exopeptidase_dim_dom"/>
</dbReference>
<evidence type="ECO:0000256" key="9">
    <source>
        <dbReference type="ARBA" id="ARBA00023285"/>
    </source>
</evidence>
<dbReference type="GO" id="GO:0008777">
    <property type="term" value="F:acetylornithine deacetylase activity"/>
    <property type="evidence" value="ECO:0007669"/>
    <property type="project" value="UniProtKB-EC"/>
</dbReference>
<dbReference type="RefSeq" id="WP_203112142.1">
    <property type="nucleotide sequence ID" value="NZ_JADOBG010000022.1"/>
</dbReference>
<proteinExistence type="inferred from homology"/>
<dbReference type="InterPro" id="IPR002933">
    <property type="entry name" value="Peptidase_M20"/>
</dbReference>
<keyword evidence="5" id="KW-0028">Amino-acid biosynthesis</keyword>
<comment type="similarity">
    <text evidence="2">Belongs to the peptidase M20A family. ArgE subfamily.</text>
</comment>
<dbReference type="InterPro" id="IPR001261">
    <property type="entry name" value="ArgE/DapE_CS"/>
</dbReference>
<dbReference type="Pfam" id="PF01546">
    <property type="entry name" value="Peptidase_M20"/>
    <property type="match status" value="1"/>
</dbReference>
<dbReference type="PROSITE" id="PS00759">
    <property type="entry name" value="ARGE_DAPE_CPG2_2"/>
    <property type="match status" value="1"/>
</dbReference>
<keyword evidence="9" id="KW-0170">Cobalt</keyword>
<evidence type="ECO:0000256" key="7">
    <source>
        <dbReference type="ARBA" id="ARBA00022801"/>
    </source>
</evidence>
<dbReference type="SUPFAM" id="SSF55031">
    <property type="entry name" value="Bacterial exopeptidase dimerisation domain"/>
    <property type="match status" value="1"/>
</dbReference>
<dbReference type="InterPro" id="IPR011650">
    <property type="entry name" value="Peptidase_M20_dimer"/>
</dbReference>
<dbReference type="NCBIfam" id="NF005710">
    <property type="entry name" value="PRK07522.1"/>
    <property type="match status" value="1"/>
</dbReference>
<organism evidence="11 12">
    <name type="scientific">Legionella bononiensis</name>
    <dbReference type="NCBI Taxonomy" id="2793102"/>
    <lineage>
        <taxon>Bacteria</taxon>
        <taxon>Pseudomonadati</taxon>
        <taxon>Pseudomonadota</taxon>
        <taxon>Gammaproteobacteria</taxon>
        <taxon>Legionellales</taxon>
        <taxon>Legionellaceae</taxon>
        <taxon>Legionella</taxon>
    </lineage>
</organism>
<evidence type="ECO:0000256" key="3">
    <source>
        <dbReference type="ARBA" id="ARBA00022490"/>
    </source>
</evidence>
<comment type="cofactor">
    <cofactor evidence="1">
        <name>Zn(2+)</name>
        <dbReference type="ChEBI" id="CHEBI:29105"/>
    </cofactor>
</comment>
<dbReference type="NCBIfam" id="TIGR01892">
    <property type="entry name" value="AcOrn-deacetyl"/>
    <property type="match status" value="1"/>
</dbReference>
<evidence type="ECO:0000256" key="2">
    <source>
        <dbReference type="ARBA" id="ARBA00005691"/>
    </source>
</evidence>
<keyword evidence="3" id="KW-0963">Cytoplasm</keyword>
<dbReference type="InterPro" id="IPR050072">
    <property type="entry name" value="Peptidase_M20A"/>
</dbReference>
<dbReference type="Gene3D" id="3.30.70.360">
    <property type="match status" value="1"/>
</dbReference>
<dbReference type="Pfam" id="PF07687">
    <property type="entry name" value="M20_dimer"/>
    <property type="match status" value="1"/>
</dbReference>
<keyword evidence="8" id="KW-0862">Zinc</keyword>